<dbReference type="PANTHER" id="PTHR22870:SF408">
    <property type="entry name" value="OS09G0560450 PROTEIN"/>
    <property type="match status" value="1"/>
</dbReference>
<gene>
    <name evidence="2" type="ORF">RJ641_011823</name>
</gene>
<dbReference type="InterPro" id="IPR051210">
    <property type="entry name" value="Ub_ligase/GEF_domain"/>
</dbReference>
<dbReference type="Proteomes" id="UP001370490">
    <property type="component" value="Unassembled WGS sequence"/>
</dbReference>
<dbReference type="Pfam" id="PF00415">
    <property type="entry name" value="RCC1"/>
    <property type="match status" value="1"/>
</dbReference>
<evidence type="ECO:0000313" key="2">
    <source>
        <dbReference type="EMBL" id="KAK6923519.1"/>
    </source>
</evidence>
<evidence type="ECO:0000256" key="1">
    <source>
        <dbReference type="ARBA" id="ARBA00022737"/>
    </source>
</evidence>
<comment type="caution">
    <text evidence="2">The sequence shown here is derived from an EMBL/GenBank/DDBJ whole genome shotgun (WGS) entry which is preliminary data.</text>
</comment>
<protein>
    <submittedName>
        <fullName evidence="2">Regulator of chromosome condensation, RCC1</fullName>
    </submittedName>
</protein>
<organism evidence="2 3">
    <name type="scientific">Dillenia turbinata</name>
    <dbReference type="NCBI Taxonomy" id="194707"/>
    <lineage>
        <taxon>Eukaryota</taxon>
        <taxon>Viridiplantae</taxon>
        <taxon>Streptophyta</taxon>
        <taxon>Embryophyta</taxon>
        <taxon>Tracheophyta</taxon>
        <taxon>Spermatophyta</taxon>
        <taxon>Magnoliopsida</taxon>
        <taxon>eudicotyledons</taxon>
        <taxon>Gunneridae</taxon>
        <taxon>Pentapetalae</taxon>
        <taxon>Dilleniales</taxon>
        <taxon>Dilleniaceae</taxon>
        <taxon>Dillenia</taxon>
    </lineage>
</organism>
<accession>A0AAN8Z212</accession>
<sequence length="400" mass="44783">MDTVNSMLCNCVRVQNCQLLAESIKRTIIGSIEWTCYSLDHYSNQMAFCSDGELYMWGKNSDGQLGLGKIPLLSGCIIWYRSLVNSLGLCLLFCCLMMARRGGGCWGNQMMDGVRDEEIQALRRQVEQLTLQLAQLEVPIFEKFFDYQDKLVATSVFRLKSLHSHIDRVGLHELALVYVDHELHTWHVLPSSGPLEDYDRKGAIPLVRTRLRIMAAAPSMCRKGAIPLVRTRLRIMAAAPSMCREHSSCIHLVQQSYAFRSIKFPNSFRGWLRLVVEKRLTGEISDSFGGLFTFPTQGNIAFADHCFPTMIKIMIEEFIDVDWKVHLMIECLLQEAAKVVPLPAKLECLNGITMAMAALGAHHSIAVTDDGETLSWGGGASGSLGHGRKPGIRDLFKSAR</sequence>
<reference evidence="2 3" key="1">
    <citation type="submission" date="2023-12" db="EMBL/GenBank/DDBJ databases">
        <title>A high-quality genome assembly for Dillenia turbinata (Dilleniales).</title>
        <authorList>
            <person name="Chanderbali A."/>
        </authorList>
    </citation>
    <scope>NUCLEOTIDE SEQUENCE [LARGE SCALE GENOMIC DNA]</scope>
    <source>
        <strain evidence="2">LSX21</strain>
        <tissue evidence="2">Leaf</tissue>
    </source>
</reference>
<dbReference type="InterPro" id="IPR000408">
    <property type="entry name" value="Reg_chr_condens"/>
</dbReference>
<dbReference type="Gene3D" id="2.130.10.30">
    <property type="entry name" value="Regulator of chromosome condensation 1/beta-lactamase-inhibitor protein II"/>
    <property type="match status" value="1"/>
</dbReference>
<dbReference type="PANTHER" id="PTHR22870">
    <property type="entry name" value="REGULATOR OF CHROMOSOME CONDENSATION"/>
    <property type="match status" value="1"/>
</dbReference>
<dbReference type="EMBL" id="JBAMMX010000018">
    <property type="protein sequence ID" value="KAK6923519.1"/>
    <property type="molecule type" value="Genomic_DNA"/>
</dbReference>
<keyword evidence="3" id="KW-1185">Reference proteome</keyword>
<dbReference type="PRINTS" id="PR00633">
    <property type="entry name" value="RCCNDNSATION"/>
</dbReference>
<dbReference type="AlphaFoldDB" id="A0AAN8Z212"/>
<name>A0AAN8Z212_9MAGN</name>
<proteinExistence type="predicted"/>
<evidence type="ECO:0000313" key="3">
    <source>
        <dbReference type="Proteomes" id="UP001370490"/>
    </source>
</evidence>
<dbReference type="InterPro" id="IPR009091">
    <property type="entry name" value="RCC1/BLIP-II"/>
</dbReference>
<keyword evidence="1" id="KW-0677">Repeat</keyword>
<dbReference type="SUPFAM" id="SSF50985">
    <property type="entry name" value="RCC1/BLIP-II"/>
    <property type="match status" value="1"/>
</dbReference>